<dbReference type="Pfam" id="PF24102">
    <property type="entry name" value="FLAD1_M"/>
    <property type="match status" value="1"/>
</dbReference>
<sequence length="1018" mass="116143">MHRFSRITACKRLKVTVNHIVGRSMTTNNECSAGIIVIGDEILKGQTEDTNSHFICKHLFSLGVKVKKISVIGDDLDTIAREVSLFSKSFTHVITTGGIGPTHDDKTFEGIAKAFDDVLEPNPVLVELCKEYFGPAALDSPKMKLAMVPKSATTVYGYHPETGQKNKFPLVTIKNVYIFPGVPQLLERSFVTLEHLFKNPSKDFYTREIYVDKDEVSIADILNSVDSKHNSTVILGSYPDFINSYYKVKLVLESETKKDLDDACKTLTESLPKDCIVEYDKSPIHNAVDKVYGIVNSCEKCEYTNNVREAVKIIEECLDKYGSLDFKSIICEEHPDEACCLYCDSCDQTVCSVCVAKTHKFHNLLEIKEKYEVKTDTLNKEKMKVQSEKEYFSYEKEKLDSLKSDEKSKYNFARQEILTQELHMKEEVGKFAKNLLDELDKRWAKVESEFDIENRKKDQTMKNLDDRLNELDSIINNVKMSLKKKTKITEMQNTEKEVILPSSSPVITPMPEFVPGSIHEDHFGILKDIEAFENESSQKIEVTVTKEFQTKLSRVSYLSSSHDDALWIGTKIPARVNKRSTLFSKRTITLQKVKPEESKLKSLCELDVQIIDIATTRSNSVILVTDDAKLKEIDQSDKLLDSKYNVESYMYKPTCIHFTKKNAVVIGGRCTTEDQAVVILLDMNGRLLLKYDKDEKAGPIFINPLRITSTGNGNIWVIDEEDDNSGSVVVLTHENGVHVYSGNLDMDTCEKQFNPQYITTTPLDNIIVTDTYNHMLHVLNKDIQLLAHYSTRDIGILYPTTVVFTSVDNIYIGSSYYQHNEKAKLLDDLCVGFNGGKDCTVLLHLFYSVAKKKFPVHKDKYKALYIKSKSVFPEVEKFIQISRDNYGLEMLNYHGRIKDSLTELQKGHPGIKAVIMGTRKTDPYSCHLESFSMTDADWPQFMRVNPLLNWSYKHIWQFLRSLNIPYCSLYDRGYTSLGSMNNTHPNPHLQYIDDRGILSYHPAHTLVNENSERHGRNT</sequence>
<keyword evidence="17" id="KW-1185">Reference proteome</keyword>
<dbReference type="SUPFAM" id="SSF52402">
    <property type="entry name" value="Adenine nucleotide alpha hydrolases-like"/>
    <property type="match status" value="1"/>
</dbReference>
<dbReference type="PANTHER" id="PTHR23293:SF9">
    <property type="entry name" value="FAD SYNTHASE"/>
    <property type="match status" value="1"/>
</dbReference>
<keyword evidence="14" id="KW-0862">Zinc</keyword>
<dbReference type="GO" id="GO:0003919">
    <property type="term" value="F:FMN adenylyltransferase activity"/>
    <property type="evidence" value="ECO:0007669"/>
    <property type="project" value="UniProtKB-EC"/>
</dbReference>
<evidence type="ECO:0000256" key="7">
    <source>
        <dbReference type="ARBA" id="ARBA00022695"/>
    </source>
</evidence>
<dbReference type="PANTHER" id="PTHR23293">
    <property type="entry name" value="FAD SYNTHETASE-RELATED FMN ADENYLYLTRANSFERASE"/>
    <property type="match status" value="1"/>
</dbReference>
<keyword evidence="8" id="KW-0547">Nucleotide-binding</keyword>
<dbReference type="AlphaFoldDB" id="A0A6J8AKX0"/>
<evidence type="ECO:0000256" key="2">
    <source>
        <dbReference type="ARBA" id="ARBA00007589"/>
    </source>
</evidence>
<comment type="similarity">
    <text evidence="2">In the N-terminal section; belongs to the MoaB/Mog family.</text>
</comment>
<dbReference type="Gene3D" id="3.30.160.60">
    <property type="entry name" value="Classic Zinc Finger"/>
    <property type="match status" value="1"/>
</dbReference>
<keyword evidence="10" id="KW-0067">ATP-binding</keyword>
<dbReference type="SUPFAM" id="SSF63829">
    <property type="entry name" value="Calcium-dependent phosphotriesterase"/>
    <property type="match status" value="1"/>
</dbReference>
<name>A0A6J8AKX0_MYTCO</name>
<dbReference type="OrthoDB" id="270728at2759"/>
<evidence type="ECO:0000256" key="3">
    <source>
        <dbReference type="ARBA" id="ARBA00012393"/>
    </source>
</evidence>
<dbReference type="CDD" id="cd00885">
    <property type="entry name" value="cinA"/>
    <property type="match status" value="1"/>
</dbReference>
<comment type="catalytic activity">
    <reaction evidence="13">
        <text>FMN + ATP + H(+) = FAD + diphosphate</text>
        <dbReference type="Rhea" id="RHEA:17237"/>
        <dbReference type="ChEBI" id="CHEBI:15378"/>
        <dbReference type="ChEBI" id="CHEBI:30616"/>
        <dbReference type="ChEBI" id="CHEBI:33019"/>
        <dbReference type="ChEBI" id="CHEBI:57692"/>
        <dbReference type="ChEBI" id="CHEBI:58210"/>
        <dbReference type="EC" id="2.7.7.2"/>
    </reaction>
</comment>
<evidence type="ECO:0000256" key="14">
    <source>
        <dbReference type="PROSITE-ProRule" id="PRU00024"/>
    </source>
</evidence>
<keyword evidence="5" id="KW-0288">FMN</keyword>
<keyword evidence="7 16" id="KW-0548">Nucleotidyltransferase</keyword>
<comment type="pathway">
    <text evidence="1">Cofactor biosynthesis; FAD biosynthesis; FAD from FMN: step 1/1.</text>
</comment>
<feature type="domain" description="B box-type" evidence="15">
    <location>
        <begin position="326"/>
        <end position="367"/>
    </location>
</feature>
<evidence type="ECO:0000313" key="17">
    <source>
        <dbReference type="Proteomes" id="UP000507470"/>
    </source>
</evidence>
<keyword evidence="4" id="KW-0285">Flavoprotein</keyword>
<evidence type="ECO:0000256" key="10">
    <source>
        <dbReference type="ARBA" id="ARBA00022840"/>
    </source>
</evidence>
<dbReference type="InterPro" id="IPR000315">
    <property type="entry name" value="Znf_B-box"/>
</dbReference>
<evidence type="ECO:0000259" key="15">
    <source>
        <dbReference type="PROSITE" id="PS50119"/>
    </source>
</evidence>
<dbReference type="Gene3D" id="3.40.50.620">
    <property type="entry name" value="HUPs"/>
    <property type="match status" value="1"/>
</dbReference>
<protein>
    <recommendedName>
        <fullName evidence="3">FAD synthase</fullName>
        <ecNumber evidence="3">2.7.7.2</ecNumber>
    </recommendedName>
    <alternativeName>
        <fullName evidence="11">FAD pyrophosphorylase</fullName>
    </alternativeName>
    <alternativeName>
        <fullName evidence="12">FMN adenylyltransferase</fullName>
    </alternativeName>
</protein>
<evidence type="ECO:0000256" key="6">
    <source>
        <dbReference type="ARBA" id="ARBA00022679"/>
    </source>
</evidence>
<evidence type="ECO:0000256" key="9">
    <source>
        <dbReference type="ARBA" id="ARBA00022827"/>
    </source>
</evidence>
<dbReference type="InterPro" id="IPR056596">
    <property type="entry name" value="FLAD1_M"/>
</dbReference>
<dbReference type="InterPro" id="IPR001453">
    <property type="entry name" value="MoaB/Mog_dom"/>
</dbReference>
<accession>A0A6J8AKX0</accession>
<keyword evidence="14" id="KW-0863">Zinc-finger</keyword>
<keyword evidence="9" id="KW-0274">FAD</keyword>
<dbReference type="InterPro" id="IPR036425">
    <property type="entry name" value="MoaB/Mog-like_dom_sf"/>
</dbReference>
<organism evidence="16 17">
    <name type="scientific">Mytilus coruscus</name>
    <name type="common">Sea mussel</name>
    <dbReference type="NCBI Taxonomy" id="42192"/>
    <lineage>
        <taxon>Eukaryota</taxon>
        <taxon>Metazoa</taxon>
        <taxon>Spiralia</taxon>
        <taxon>Lophotrochozoa</taxon>
        <taxon>Mollusca</taxon>
        <taxon>Bivalvia</taxon>
        <taxon>Autobranchia</taxon>
        <taxon>Pteriomorphia</taxon>
        <taxon>Mytilida</taxon>
        <taxon>Mytiloidea</taxon>
        <taxon>Mytilidae</taxon>
        <taxon>Mytilinae</taxon>
        <taxon>Mytilus</taxon>
    </lineage>
</organism>
<dbReference type="GO" id="GO:0006747">
    <property type="term" value="P:FAD biosynthetic process"/>
    <property type="evidence" value="ECO:0007669"/>
    <property type="project" value="TreeGrafter"/>
</dbReference>
<dbReference type="Proteomes" id="UP000507470">
    <property type="component" value="Unassembled WGS sequence"/>
</dbReference>
<keyword evidence="14" id="KW-0479">Metal-binding</keyword>
<dbReference type="InterPro" id="IPR002500">
    <property type="entry name" value="PAPS_reduct_dom"/>
</dbReference>
<dbReference type="SUPFAM" id="SSF53218">
    <property type="entry name" value="Molybdenum cofactor biosynthesis proteins"/>
    <property type="match status" value="1"/>
</dbReference>
<gene>
    <name evidence="16" type="ORF">MCOR_8852</name>
</gene>
<dbReference type="Gene3D" id="2.120.10.30">
    <property type="entry name" value="TolB, C-terminal domain"/>
    <property type="match status" value="1"/>
</dbReference>
<dbReference type="GO" id="GO:0005524">
    <property type="term" value="F:ATP binding"/>
    <property type="evidence" value="ECO:0007669"/>
    <property type="project" value="UniProtKB-KW"/>
</dbReference>
<dbReference type="CDD" id="cd23948">
    <property type="entry name" value="FAD_synthase"/>
    <property type="match status" value="1"/>
</dbReference>
<dbReference type="InterPro" id="IPR014729">
    <property type="entry name" value="Rossmann-like_a/b/a_fold"/>
</dbReference>
<dbReference type="EMBL" id="CACVKT020001611">
    <property type="protein sequence ID" value="CAC5369772.1"/>
    <property type="molecule type" value="Genomic_DNA"/>
</dbReference>
<reference evidence="16 17" key="1">
    <citation type="submission" date="2020-06" db="EMBL/GenBank/DDBJ databases">
        <authorList>
            <person name="Li R."/>
            <person name="Bekaert M."/>
        </authorList>
    </citation>
    <scope>NUCLEOTIDE SEQUENCE [LARGE SCALE GENOMIC DNA]</scope>
    <source>
        <strain evidence="17">wild</strain>
    </source>
</reference>
<dbReference type="Pfam" id="PF00643">
    <property type="entry name" value="zf-B_box"/>
    <property type="match status" value="1"/>
</dbReference>
<proteinExistence type="inferred from homology"/>
<evidence type="ECO:0000256" key="4">
    <source>
        <dbReference type="ARBA" id="ARBA00022630"/>
    </source>
</evidence>
<dbReference type="GO" id="GO:0008270">
    <property type="term" value="F:zinc ion binding"/>
    <property type="evidence" value="ECO:0007669"/>
    <property type="project" value="UniProtKB-KW"/>
</dbReference>
<evidence type="ECO:0000313" key="16">
    <source>
        <dbReference type="EMBL" id="CAC5369772.1"/>
    </source>
</evidence>
<dbReference type="EC" id="2.7.7.2" evidence="3"/>
<evidence type="ECO:0000256" key="11">
    <source>
        <dbReference type="ARBA" id="ARBA00031145"/>
    </source>
</evidence>
<evidence type="ECO:0000256" key="13">
    <source>
        <dbReference type="ARBA" id="ARBA00049494"/>
    </source>
</evidence>
<evidence type="ECO:0000256" key="5">
    <source>
        <dbReference type="ARBA" id="ARBA00022643"/>
    </source>
</evidence>
<dbReference type="Pfam" id="PF00994">
    <property type="entry name" value="MoCF_biosynth"/>
    <property type="match status" value="1"/>
</dbReference>
<dbReference type="SUPFAM" id="SSF57845">
    <property type="entry name" value="B-box zinc-binding domain"/>
    <property type="match status" value="1"/>
</dbReference>
<dbReference type="PROSITE" id="PS50119">
    <property type="entry name" value="ZF_BBOX"/>
    <property type="match status" value="1"/>
</dbReference>
<dbReference type="Gene3D" id="3.40.980.10">
    <property type="entry name" value="MoaB/Mog-like domain"/>
    <property type="match status" value="1"/>
</dbReference>
<evidence type="ECO:0000256" key="1">
    <source>
        <dbReference type="ARBA" id="ARBA00004726"/>
    </source>
</evidence>
<dbReference type="Pfam" id="PF01507">
    <property type="entry name" value="PAPS_reduct"/>
    <property type="match status" value="1"/>
</dbReference>
<dbReference type="SMART" id="SM00852">
    <property type="entry name" value="MoCF_biosynth"/>
    <property type="match status" value="1"/>
</dbReference>
<evidence type="ECO:0000256" key="8">
    <source>
        <dbReference type="ARBA" id="ARBA00022741"/>
    </source>
</evidence>
<dbReference type="InterPro" id="IPR011042">
    <property type="entry name" value="6-blade_b-propeller_TolB-like"/>
</dbReference>
<evidence type="ECO:0000256" key="12">
    <source>
        <dbReference type="ARBA" id="ARBA00031871"/>
    </source>
</evidence>
<keyword evidence="6 16" id="KW-0808">Transferase</keyword>